<dbReference type="InterPro" id="IPR043519">
    <property type="entry name" value="NT_sf"/>
</dbReference>
<dbReference type="EMBL" id="CAEZXK010000013">
    <property type="protein sequence ID" value="CAB4686301.1"/>
    <property type="molecule type" value="Genomic_DNA"/>
</dbReference>
<gene>
    <name evidence="1" type="ORF">UFOPK2370_00659</name>
</gene>
<dbReference type="Gene3D" id="3.30.460.10">
    <property type="entry name" value="Beta Polymerase, domain 2"/>
    <property type="match status" value="1"/>
</dbReference>
<dbReference type="SUPFAM" id="SSF81301">
    <property type="entry name" value="Nucleotidyltransferase"/>
    <property type="match status" value="1"/>
</dbReference>
<dbReference type="AlphaFoldDB" id="A0A6J6NHW5"/>
<evidence type="ECO:0000313" key="1">
    <source>
        <dbReference type="EMBL" id="CAB4686301.1"/>
    </source>
</evidence>
<name>A0A6J6NHW5_9ZZZZ</name>
<protein>
    <submittedName>
        <fullName evidence="1">Unannotated protein</fullName>
    </submittedName>
</protein>
<proteinExistence type="predicted"/>
<accession>A0A6J6NHW5</accession>
<sequence>MNSSKLLEEFVDFSNRLRDSLASRPEVAGLVLVGSTADLARVDEWSDHDFYVVTTNGAAESLRQDLSWLPDFDDIVMRPRETDHGLKVVYANGQVLEFAVFDDVELEQAGANAYNVTLDRSNITERMATIAQKSQPKPYDFDTEFEVFLGQMLIGIGRARRGEVLIAGQFIRSYCLNRALGFMRYWVKPIADTEPKEDNLDRFRRFEQQYPELGAEIEGILQQPVEAAGKHLLDLVVRVGRDSLSDKHLSQVHVVRERFGWI</sequence>
<reference evidence="1" key="1">
    <citation type="submission" date="2020-05" db="EMBL/GenBank/DDBJ databases">
        <authorList>
            <person name="Chiriac C."/>
            <person name="Salcher M."/>
            <person name="Ghai R."/>
            <person name="Kavagutti S V."/>
        </authorList>
    </citation>
    <scope>NUCLEOTIDE SEQUENCE</scope>
</reference>
<organism evidence="1">
    <name type="scientific">freshwater metagenome</name>
    <dbReference type="NCBI Taxonomy" id="449393"/>
    <lineage>
        <taxon>unclassified sequences</taxon>
        <taxon>metagenomes</taxon>
        <taxon>ecological metagenomes</taxon>
    </lineage>
</organism>